<dbReference type="OrthoDB" id="204980at2759"/>
<dbReference type="KEGG" id="ksn:43592065"/>
<keyword evidence="5" id="KW-0479">Metal-binding</keyword>
<dbReference type="AlphaFoldDB" id="A0A5M6BQ77"/>
<dbReference type="Pfam" id="PF09260">
    <property type="entry name" value="A_amylase_dom_C"/>
    <property type="match status" value="1"/>
</dbReference>
<evidence type="ECO:0000256" key="3">
    <source>
        <dbReference type="ARBA" id="ARBA00008061"/>
    </source>
</evidence>
<dbReference type="CDD" id="cd11319">
    <property type="entry name" value="AmyAc_euk_AmyA"/>
    <property type="match status" value="1"/>
</dbReference>
<gene>
    <name evidence="13" type="ORF">CI109_101902</name>
</gene>
<evidence type="ECO:0000256" key="12">
    <source>
        <dbReference type="ARBA" id="ARBA00023295"/>
    </source>
</evidence>
<dbReference type="Gene3D" id="2.60.40.1180">
    <property type="entry name" value="Golgi alpha-mannosidase II"/>
    <property type="match status" value="1"/>
</dbReference>
<dbReference type="EC" id="3.2.1.1" evidence="4"/>
<keyword evidence="7" id="KW-0378">Hydrolase</keyword>
<dbReference type="SUPFAM" id="SSF51445">
    <property type="entry name" value="(Trans)glycosidases"/>
    <property type="match status" value="1"/>
</dbReference>
<dbReference type="InterPro" id="IPR017853">
    <property type="entry name" value="GH"/>
</dbReference>
<dbReference type="InterPro" id="IPR013780">
    <property type="entry name" value="Glyco_hydro_b"/>
</dbReference>
<comment type="similarity">
    <text evidence="3">Belongs to the glycosyl hydrolase 13 family.</text>
</comment>
<keyword evidence="10" id="KW-0325">Glycoprotein</keyword>
<dbReference type="FunFam" id="3.20.20.80:FF:000120">
    <property type="entry name" value="Alpha-amylase A"/>
    <property type="match status" value="1"/>
</dbReference>
<dbReference type="EMBL" id="CP144053">
    <property type="protein sequence ID" value="WWD17461.1"/>
    <property type="molecule type" value="Genomic_DNA"/>
</dbReference>
<keyword evidence="6" id="KW-0732">Signal</keyword>
<keyword evidence="12" id="KW-0326">Glycosidase</keyword>
<name>A0A5M6BQ77_9TREE</name>
<reference evidence="13" key="1">
    <citation type="submission" date="2017-08" db="EMBL/GenBank/DDBJ databases">
        <authorList>
            <person name="Cuomo C."/>
            <person name="Billmyre B."/>
            <person name="Heitman J."/>
        </authorList>
    </citation>
    <scope>NUCLEOTIDE SEQUENCE</scope>
    <source>
        <strain evidence="13">CBS 12478</strain>
    </source>
</reference>
<comment type="cofactor">
    <cofactor evidence="2">
        <name>Ca(2+)</name>
        <dbReference type="ChEBI" id="CHEBI:29108"/>
    </cofactor>
</comment>
<dbReference type="Gene3D" id="3.20.20.80">
    <property type="entry name" value="Glycosidases"/>
    <property type="match status" value="1"/>
</dbReference>
<evidence type="ECO:0000256" key="6">
    <source>
        <dbReference type="ARBA" id="ARBA00022729"/>
    </source>
</evidence>
<dbReference type="PANTHER" id="PTHR10357">
    <property type="entry name" value="ALPHA-AMYLASE FAMILY MEMBER"/>
    <property type="match status" value="1"/>
</dbReference>
<evidence type="ECO:0000313" key="13">
    <source>
        <dbReference type="EMBL" id="WWD17461.1"/>
    </source>
</evidence>
<dbReference type="GO" id="GO:0016052">
    <property type="term" value="P:carbohydrate catabolic process"/>
    <property type="evidence" value="ECO:0007669"/>
    <property type="project" value="InterPro"/>
</dbReference>
<evidence type="ECO:0000256" key="2">
    <source>
        <dbReference type="ARBA" id="ARBA00001913"/>
    </source>
</evidence>
<accession>A0A5M6BQ77</accession>
<evidence type="ECO:0000313" key="14">
    <source>
        <dbReference type="Proteomes" id="UP000322225"/>
    </source>
</evidence>
<dbReference type="InterPro" id="IPR013777">
    <property type="entry name" value="A-amylase-like"/>
</dbReference>
<keyword evidence="11" id="KW-0119">Carbohydrate metabolism</keyword>
<evidence type="ECO:0000256" key="5">
    <source>
        <dbReference type="ARBA" id="ARBA00022723"/>
    </source>
</evidence>
<evidence type="ECO:0000256" key="9">
    <source>
        <dbReference type="ARBA" id="ARBA00023157"/>
    </source>
</evidence>
<evidence type="ECO:0000256" key="7">
    <source>
        <dbReference type="ARBA" id="ARBA00022801"/>
    </source>
</evidence>
<comment type="catalytic activity">
    <reaction evidence="1">
        <text>Endohydrolysis of (1-&gt;4)-alpha-D-glucosidic linkages in polysaccharides containing three or more (1-&gt;4)-alpha-linked D-glucose units.</text>
        <dbReference type="EC" id="3.2.1.1"/>
    </reaction>
</comment>
<evidence type="ECO:0000256" key="1">
    <source>
        <dbReference type="ARBA" id="ARBA00000548"/>
    </source>
</evidence>
<dbReference type="GO" id="GO:0004556">
    <property type="term" value="F:alpha-amylase activity"/>
    <property type="evidence" value="ECO:0007669"/>
    <property type="project" value="UniProtKB-EC"/>
</dbReference>
<keyword evidence="14" id="KW-1185">Reference proteome</keyword>
<evidence type="ECO:0000256" key="4">
    <source>
        <dbReference type="ARBA" id="ARBA00012595"/>
    </source>
</evidence>
<protein>
    <recommendedName>
        <fullName evidence="4">alpha-amylase</fullName>
        <ecNumber evidence="4">3.2.1.1</ecNumber>
    </recommendedName>
</protein>
<evidence type="ECO:0000256" key="10">
    <source>
        <dbReference type="ARBA" id="ARBA00023180"/>
    </source>
</evidence>
<proteinExistence type="inferred from homology"/>
<evidence type="ECO:0000256" key="11">
    <source>
        <dbReference type="ARBA" id="ARBA00023277"/>
    </source>
</evidence>
<dbReference type="PIRSF" id="PIRSF001024">
    <property type="entry name" value="Alph-amyl_fung"/>
    <property type="match status" value="1"/>
</dbReference>
<dbReference type="GO" id="GO:0005509">
    <property type="term" value="F:calcium ion binding"/>
    <property type="evidence" value="ECO:0007669"/>
    <property type="project" value="InterPro"/>
</dbReference>
<organism evidence="13 14">
    <name type="scientific">Kwoniella shandongensis</name>
    <dbReference type="NCBI Taxonomy" id="1734106"/>
    <lineage>
        <taxon>Eukaryota</taxon>
        <taxon>Fungi</taxon>
        <taxon>Dikarya</taxon>
        <taxon>Basidiomycota</taxon>
        <taxon>Agaricomycotina</taxon>
        <taxon>Tremellomycetes</taxon>
        <taxon>Tremellales</taxon>
        <taxon>Cryptococcaceae</taxon>
        <taxon>Kwoniella</taxon>
    </lineage>
</organism>
<dbReference type="GeneID" id="43592065"/>
<dbReference type="Pfam" id="PF00128">
    <property type="entry name" value="Alpha-amylase"/>
    <property type="match status" value="1"/>
</dbReference>
<dbReference type="PANTHER" id="PTHR10357:SF215">
    <property type="entry name" value="ALPHA-AMYLASE 1"/>
    <property type="match status" value="1"/>
</dbReference>
<reference evidence="13" key="2">
    <citation type="submission" date="2024-01" db="EMBL/GenBank/DDBJ databases">
        <title>Comparative genomics of Cryptococcus and Kwoniella reveals pathogenesis evolution and contrasting modes of karyotype evolution via chromosome fusion or intercentromeric recombination.</title>
        <authorList>
            <person name="Coelho M.A."/>
            <person name="David-Palma M."/>
            <person name="Shea T."/>
            <person name="Bowers K."/>
            <person name="McGinley-Smith S."/>
            <person name="Mohammad A.W."/>
            <person name="Gnirke A."/>
            <person name="Yurkov A.M."/>
            <person name="Nowrousian M."/>
            <person name="Sun S."/>
            <person name="Cuomo C.A."/>
            <person name="Heitman J."/>
        </authorList>
    </citation>
    <scope>NUCLEOTIDE SEQUENCE</scope>
    <source>
        <strain evidence="13">CBS 12478</strain>
    </source>
</reference>
<keyword evidence="9" id="KW-1015">Disulfide bond</keyword>
<evidence type="ECO:0000256" key="8">
    <source>
        <dbReference type="ARBA" id="ARBA00022837"/>
    </source>
</evidence>
<dbReference type="InterPro" id="IPR006047">
    <property type="entry name" value="GH13_cat_dom"/>
</dbReference>
<dbReference type="SUPFAM" id="SSF51011">
    <property type="entry name" value="Glycosyl hydrolase domain"/>
    <property type="match status" value="1"/>
</dbReference>
<sequence length="566" mass="60736">MRSRTSLSLLVSLLGAINLVHAASADQWKGKSIYQLFTDRFAPPSDTAPARTSPLPAICDPALQTWCGGTWLSIIDRLDYIQGMGFDAIWISPVSQNIDVYTPYNYAYHGYWVNDPLTLNPRFGTADDLKALSASLHSRGMYLMVDVVVNNIPGVSAKDAVSSETLIADGSRWTDPSEFHPQCSIDYSNATSVEYCWLGDDKLPLMDVNTENPTVVNTLNSWIGNLTSTYGIDGLRVDAAKHVPGPFWTGFCKASGVFCIGEVYGSDIEYAASYQTEGWMDSVLGYPLYYGITSAFGSPSGNMSHFVDVASQVLASFPTPGLLGNFIENHDLPRWRNTTADAQLAYNAMVAQFIFDGLPIVYYGQEQDFSDGANDPYNRAALWPSNYANSSTYNHIKKLNDIRHAVINNGTQFQGKNFLDSQTKIVASTKTDVAFRKGPLLAVLTNRGSPSESQSFGVPTSGWASQSNVIDLLSCKPYTVGSGGAISVSYAAAGYGGMPYIFVSQNDAKALKLCGDVGVATYVSSNTTTAAAKSSASSITPIGSTSTTLPLLLAGLISLGVGAVLA</sequence>
<dbReference type="SMART" id="SM00642">
    <property type="entry name" value="Aamy"/>
    <property type="match status" value="1"/>
</dbReference>
<dbReference type="InterPro" id="IPR015340">
    <property type="entry name" value="A_amylase_C_dom"/>
</dbReference>
<dbReference type="RefSeq" id="XP_031857831.1">
    <property type="nucleotide sequence ID" value="XM_032007893.1"/>
</dbReference>
<dbReference type="Proteomes" id="UP000322225">
    <property type="component" value="Chromosome 3"/>
</dbReference>
<keyword evidence="8" id="KW-0106">Calcium</keyword>